<accession>A0A382B9X4</accession>
<feature type="transmembrane region" description="Helical" evidence="1">
    <location>
        <begin position="23"/>
        <end position="47"/>
    </location>
</feature>
<keyword evidence="1" id="KW-0472">Membrane</keyword>
<keyword evidence="1" id="KW-0812">Transmembrane</keyword>
<protein>
    <submittedName>
        <fullName evidence="2">Uncharacterized protein</fullName>
    </submittedName>
</protein>
<organism evidence="2">
    <name type="scientific">marine metagenome</name>
    <dbReference type="NCBI Taxonomy" id="408172"/>
    <lineage>
        <taxon>unclassified sequences</taxon>
        <taxon>metagenomes</taxon>
        <taxon>ecological metagenomes</taxon>
    </lineage>
</organism>
<dbReference type="AlphaFoldDB" id="A0A382B9X4"/>
<proteinExistence type="predicted"/>
<feature type="non-terminal residue" evidence="2">
    <location>
        <position position="1"/>
    </location>
</feature>
<name>A0A382B9X4_9ZZZZ</name>
<dbReference type="EMBL" id="UINC01028809">
    <property type="protein sequence ID" value="SVB10459.1"/>
    <property type="molecule type" value="Genomic_DNA"/>
</dbReference>
<keyword evidence="1" id="KW-1133">Transmembrane helix</keyword>
<evidence type="ECO:0000313" key="2">
    <source>
        <dbReference type="EMBL" id="SVB10459.1"/>
    </source>
</evidence>
<sequence length="49" mass="5445">VGTATKTGVHEEMSEKGFRWGAFFLYMILGLVALAFGQAVYAIYLMLSR</sequence>
<gene>
    <name evidence="2" type="ORF">METZ01_LOCUS163313</name>
</gene>
<evidence type="ECO:0000256" key="1">
    <source>
        <dbReference type="SAM" id="Phobius"/>
    </source>
</evidence>
<reference evidence="2" key="1">
    <citation type="submission" date="2018-05" db="EMBL/GenBank/DDBJ databases">
        <authorList>
            <person name="Lanie J.A."/>
            <person name="Ng W.-L."/>
            <person name="Kazmierczak K.M."/>
            <person name="Andrzejewski T.M."/>
            <person name="Davidsen T.M."/>
            <person name="Wayne K.J."/>
            <person name="Tettelin H."/>
            <person name="Glass J.I."/>
            <person name="Rusch D."/>
            <person name="Podicherti R."/>
            <person name="Tsui H.-C.T."/>
            <person name="Winkler M.E."/>
        </authorList>
    </citation>
    <scope>NUCLEOTIDE SEQUENCE</scope>
</reference>